<evidence type="ECO:0000313" key="4">
    <source>
        <dbReference type="Proteomes" id="UP001275084"/>
    </source>
</evidence>
<evidence type="ECO:0000256" key="2">
    <source>
        <dbReference type="SAM" id="SignalP"/>
    </source>
</evidence>
<feature type="chain" id="PRO_5042499728" description="F-box domain-containing protein" evidence="2">
    <location>
        <begin position="30"/>
        <end position="488"/>
    </location>
</feature>
<reference evidence="3" key="2">
    <citation type="submission" date="2023-06" db="EMBL/GenBank/DDBJ databases">
        <authorList>
            <consortium name="Lawrence Berkeley National Laboratory"/>
            <person name="Haridas S."/>
            <person name="Hensen N."/>
            <person name="Bonometti L."/>
            <person name="Westerberg I."/>
            <person name="Brannstrom I.O."/>
            <person name="Guillou S."/>
            <person name="Cros-Aarteil S."/>
            <person name="Calhoun S."/>
            <person name="Kuo A."/>
            <person name="Mondo S."/>
            <person name="Pangilinan J."/>
            <person name="Riley R."/>
            <person name="Labutti K."/>
            <person name="Andreopoulos B."/>
            <person name="Lipzen A."/>
            <person name="Chen C."/>
            <person name="Yanf M."/>
            <person name="Daum C."/>
            <person name="Ng V."/>
            <person name="Clum A."/>
            <person name="Steindorff A."/>
            <person name="Ohm R."/>
            <person name="Martin F."/>
            <person name="Silar P."/>
            <person name="Natvig D."/>
            <person name="Lalanne C."/>
            <person name="Gautier V."/>
            <person name="Ament-Velasquez S.L."/>
            <person name="Kruys A."/>
            <person name="Hutchinson M.I."/>
            <person name="Powell A.J."/>
            <person name="Barry K."/>
            <person name="Miller A.N."/>
            <person name="Grigoriev I.V."/>
            <person name="Debuchy R."/>
            <person name="Gladieux P."/>
            <person name="Thoren M.H."/>
            <person name="Johannesson H."/>
        </authorList>
    </citation>
    <scope>NUCLEOTIDE SEQUENCE</scope>
    <source>
        <strain evidence="3">CBS 955.72</strain>
    </source>
</reference>
<feature type="signal peptide" evidence="2">
    <location>
        <begin position="1"/>
        <end position="29"/>
    </location>
</feature>
<comment type="caution">
    <text evidence="3">The sequence shown here is derived from an EMBL/GenBank/DDBJ whole genome shotgun (WGS) entry which is preliminary data.</text>
</comment>
<evidence type="ECO:0000313" key="3">
    <source>
        <dbReference type="EMBL" id="KAK3362896.1"/>
    </source>
</evidence>
<dbReference type="Proteomes" id="UP001275084">
    <property type="component" value="Unassembled WGS sequence"/>
</dbReference>
<gene>
    <name evidence="3" type="ORF">B0T25DRAFT_21809</name>
</gene>
<proteinExistence type="predicted"/>
<sequence length="488" mass="55806">MALVTDLPTELLLRILMLVLILKTHEVYKADKIDFEPNNSVDFELDVVWSRLSVFHSVCRWFTQLCDTHVRNHCNFILRFCKPGFDKLRSKDAIPMSSLTYVYTTISTLRYERSAFKEAIKTREHRIRTNYNRFGSQACSGFPEEPWSDHRIDECFGEYQPLFDEQQELIDQETDCMAIREFMENQEHLKNVTICQDGDIRGIDIIPMVRHRCGFDDLKMLRVFDGQFRNGFDDGTGVRRHIDIIFKGIIAADRRLESLTIGFVSHGFIEESTENRFLRLRDARHLFNKLTNLELCFQPMERGRSWGPITLAQTLAEMPSLTSLSLSFKSCRLSLRAIVAQPDSLARPKHLSLSSVSTERQEISDLITSCPLLREVTLRDIQLTSTSWRLLLPLLKGYDHVSINLCPPIQGRSEDGLETNEDWAVVASVLDTSKRRGVSYQIRPSIWTDTRGVRAGGKDVDLNTEGRGHQAPTSDASAPGTQNESSPT</sequence>
<dbReference type="AlphaFoldDB" id="A0AAJ0MJL9"/>
<organism evidence="3 4">
    <name type="scientific">Lasiosphaeria hispida</name>
    <dbReference type="NCBI Taxonomy" id="260671"/>
    <lineage>
        <taxon>Eukaryota</taxon>
        <taxon>Fungi</taxon>
        <taxon>Dikarya</taxon>
        <taxon>Ascomycota</taxon>
        <taxon>Pezizomycotina</taxon>
        <taxon>Sordariomycetes</taxon>
        <taxon>Sordariomycetidae</taxon>
        <taxon>Sordariales</taxon>
        <taxon>Lasiosphaeriaceae</taxon>
        <taxon>Lasiosphaeria</taxon>
    </lineage>
</organism>
<feature type="region of interest" description="Disordered" evidence="1">
    <location>
        <begin position="453"/>
        <end position="488"/>
    </location>
</feature>
<evidence type="ECO:0008006" key="5">
    <source>
        <dbReference type="Google" id="ProtNLM"/>
    </source>
</evidence>
<feature type="compositionally biased region" description="Basic and acidic residues" evidence="1">
    <location>
        <begin position="456"/>
        <end position="468"/>
    </location>
</feature>
<protein>
    <recommendedName>
        <fullName evidence="5">F-box domain-containing protein</fullName>
    </recommendedName>
</protein>
<feature type="compositionally biased region" description="Polar residues" evidence="1">
    <location>
        <begin position="471"/>
        <end position="488"/>
    </location>
</feature>
<dbReference type="EMBL" id="JAUIQD010000001">
    <property type="protein sequence ID" value="KAK3362896.1"/>
    <property type="molecule type" value="Genomic_DNA"/>
</dbReference>
<evidence type="ECO:0000256" key="1">
    <source>
        <dbReference type="SAM" id="MobiDB-lite"/>
    </source>
</evidence>
<keyword evidence="2" id="KW-0732">Signal</keyword>
<accession>A0AAJ0MJL9</accession>
<dbReference type="SUPFAM" id="SSF52047">
    <property type="entry name" value="RNI-like"/>
    <property type="match status" value="1"/>
</dbReference>
<dbReference type="InterPro" id="IPR032675">
    <property type="entry name" value="LRR_dom_sf"/>
</dbReference>
<name>A0AAJ0MJL9_9PEZI</name>
<dbReference type="Gene3D" id="3.80.10.10">
    <property type="entry name" value="Ribonuclease Inhibitor"/>
    <property type="match status" value="1"/>
</dbReference>
<keyword evidence="4" id="KW-1185">Reference proteome</keyword>
<reference evidence="3" key="1">
    <citation type="journal article" date="2023" name="Mol. Phylogenet. Evol.">
        <title>Genome-scale phylogeny and comparative genomics of the fungal order Sordariales.</title>
        <authorList>
            <person name="Hensen N."/>
            <person name="Bonometti L."/>
            <person name="Westerberg I."/>
            <person name="Brannstrom I.O."/>
            <person name="Guillou S."/>
            <person name="Cros-Aarteil S."/>
            <person name="Calhoun S."/>
            <person name="Haridas S."/>
            <person name="Kuo A."/>
            <person name="Mondo S."/>
            <person name="Pangilinan J."/>
            <person name="Riley R."/>
            <person name="LaButti K."/>
            <person name="Andreopoulos B."/>
            <person name="Lipzen A."/>
            <person name="Chen C."/>
            <person name="Yan M."/>
            <person name="Daum C."/>
            <person name="Ng V."/>
            <person name="Clum A."/>
            <person name="Steindorff A."/>
            <person name="Ohm R.A."/>
            <person name="Martin F."/>
            <person name="Silar P."/>
            <person name="Natvig D.O."/>
            <person name="Lalanne C."/>
            <person name="Gautier V."/>
            <person name="Ament-Velasquez S.L."/>
            <person name="Kruys A."/>
            <person name="Hutchinson M.I."/>
            <person name="Powell A.J."/>
            <person name="Barry K."/>
            <person name="Miller A.N."/>
            <person name="Grigoriev I.V."/>
            <person name="Debuchy R."/>
            <person name="Gladieux P."/>
            <person name="Hiltunen Thoren M."/>
            <person name="Johannesson H."/>
        </authorList>
    </citation>
    <scope>NUCLEOTIDE SEQUENCE</scope>
    <source>
        <strain evidence="3">CBS 955.72</strain>
    </source>
</reference>